<evidence type="ECO:0000313" key="3">
    <source>
        <dbReference type="EMBL" id="AFI06002.1"/>
    </source>
</evidence>
<reference evidence="3 4" key="1">
    <citation type="journal article" date="2013" name="PLoS ONE">
        <title>Sequence Divergence and Conservation in Genomes ofHelicobacter cetorum Strains from a Dolphin and a Whale.</title>
        <authorList>
            <person name="Kersulyte D."/>
            <person name="Rossi M."/>
            <person name="Berg D.E."/>
        </authorList>
    </citation>
    <scope>NUCLEOTIDE SEQUENCE [LARGE SCALE GENOMIC DNA]</scope>
    <source>
        <strain evidence="3 4">MIT 99-5656</strain>
    </source>
</reference>
<evidence type="ECO:0000256" key="1">
    <source>
        <dbReference type="SAM" id="Coils"/>
    </source>
</evidence>
<keyword evidence="4" id="KW-1185">Reference proteome</keyword>
<organism evidence="3 4">
    <name type="scientific">Helicobacter cetorum (strain ATCC BAA-540 / CCUG 52418 / MIT 99-5656)</name>
    <dbReference type="NCBI Taxonomy" id="1163745"/>
    <lineage>
        <taxon>Bacteria</taxon>
        <taxon>Pseudomonadati</taxon>
        <taxon>Campylobacterota</taxon>
        <taxon>Epsilonproteobacteria</taxon>
        <taxon>Campylobacterales</taxon>
        <taxon>Helicobacteraceae</taxon>
        <taxon>Helicobacter</taxon>
    </lineage>
</organism>
<gene>
    <name evidence="2" type="ordered locus">HCD_00950</name>
    <name evidence="3" type="ordered locus">HCD_05000</name>
</gene>
<protein>
    <submittedName>
        <fullName evidence="3">Uncharacterized protein</fullName>
    </submittedName>
</protein>
<evidence type="ECO:0000313" key="2">
    <source>
        <dbReference type="EMBL" id="AFI05222.1"/>
    </source>
</evidence>
<dbReference type="AlphaFoldDB" id="I0EST3"/>
<dbReference type="STRING" id="1163745.HCD_00950"/>
<name>I0EST3_HELCM</name>
<dbReference type="HOGENOM" id="CLU_1738030_0_0_7"/>
<proteinExistence type="predicted"/>
<dbReference type="Proteomes" id="UP000005013">
    <property type="component" value="Chromosome"/>
</dbReference>
<feature type="coiled-coil region" evidence="1">
    <location>
        <begin position="111"/>
        <end position="138"/>
    </location>
</feature>
<dbReference type="PATRIC" id="fig|1163745.3.peg.1056"/>
<dbReference type="KEGG" id="hcm:HCD_00950"/>
<sequence length="181" mass="20971">MNIINPPTIELSPQDLTNKEVLDNTIDPLLERMKKALNNSTDWKEQVYLSLDGMNRILTTIDIAFNFDKEIRLNNENFKAKQQWVLDTFKQLQNAFNEYKSYFESFNQTQQENATQGVQELQNKINEFEGVLTQKKQEFEGVLTQAQNNVKATLTQELTQELTQAKTQAIQEVTSASSFKR</sequence>
<keyword evidence="1" id="KW-0175">Coiled coil</keyword>
<evidence type="ECO:0000313" key="4">
    <source>
        <dbReference type="Proteomes" id="UP000005013"/>
    </source>
</evidence>
<accession>I0EST3</accession>
<dbReference type="EMBL" id="CP003481">
    <property type="protein sequence ID" value="AFI05222.1"/>
    <property type="molecule type" value="Genomic_DNA"/>
</dbReference>
<dbReference type="RefSeq" id="WP_014658750.1">
    <property type="nucleotide sequence ID" value="NC_017735.1"/>
</dbReference>
<dbReference type="EMBL" id="CP003481">
    <property type="protein sequence ID" value="AFI06002.1"/>
    <property type="molecule type" value="Genomic_DNA"/>
</dbReference>
<dbReference type="KEGG" id="hcm:HCD_05000"/>